<dbReference type="EMBL" id="VIFY01000028">
    <property type="protein sequence ID" value="TQB74710.1"/>
    <property type="molecule type" value="Genomic_DNA"/>
</dbReference>
<comment type="caution">
    <text evidence="2">The sequence shown here is derived from an EMBL/GenBank/DDBJ whole genome shotgun (WGS) entry which is preliminary data.</text>
</comment>
<organism evidence="2 3">
    <name type="scientific">Monascus purpureus</name>
    <name type="common">Red mold</name>
    <name type="synonym">Monascus anka</name>
    <dbReference type="NCBI Taxonomy" id="5098"/>
    <lineage>
        <taxon>Eukaryota</taxon>
        <taxon>Fungi</taxon>
        <taxon>Dikarya</taxon>
        <taxon>Ascomycota</taxon>
        <taxon>Pezizomycotina</taxon>
        <taxon>Eurotiomycetes</taxon>
        <taxon>Eurotiomycetidae</taxon>
        <taxon>Eurotiales</taxon>
        <taxon>Aspergillaceae</taxon>
        <taxon>Monascus</taxon>
    </lineage>
</organism>
<gene>
    <name evidence="2" type="ORF">MPDQ_004361</name>
</gene>
<accession>A0A507R211</accession>
<evidence type="ECO:0000313" key="3">
    <source>
        <dbReference type="Proteomes" id="UP000319663"/>
    </source>
</evidence>
<keyword evidence="3" id="KW-1185">Reference proteome</keyword>
<evidence type="ECO:0000313" key="2">
    <source>
        <dbReference type="EMBL" id="TQB74710.1"/>
    </source>
</evidence>
<feature type="region of interest" description="Disordered" evidence="1">
    <location>
        <begin position="123"/>
        <end position="186"/>
    </location>
</feature>
<feature type="compositionally biased region" description="Polar residues" evidence="1">
    <location>
        <begin position="134"/>
        <end position="147"/>
    </location>
</feature>
<feature type="compositionally biased region" description="Basic and acidic residues" evidence="1">
    <location>
        <begin position="123"/>
        <end position="133"/>
    </location>
</feature>
<feature type="compositionally biased region" description="Low complexity" evidence="1">
    <location>
        <begin position="40"/>
        <end position="53"/>
    </location>
</feature>
<feature type="region of interest" description="Disordered" evidence="1">
    <location>
        <begin position="40"/>
        <end position="95"/>
    </location>
</feature>
<feature type="compositionally biased region" description="Basic residues" evidence="1">
    <location>
        <begin position="173"/>
        <end position="186"/>
    </location>
</feature>
<reference evidence="2 3" key="1">
    <citation type="submission" date="2019-06" db="EMBL/GenBank/DDBJ databases">
        <title>Wine fermentation using esterase from Monascus purpureus.</title>
        <authorList>
            <person name="Geng C."/>
            <person name="Zhang Y."/>
        </authorList>
    </citation>
    <scope>NUCLEOTIDE SEQUENCE [LARGE SCALE GENOMIC DNA]</scope>
    <source>
        <strain evidence="2">HQ1</strain>
    </source>
</reference>
<feature type="region of interest" description="Disordered" evidence="1">
    <location>
        <begin position="1"/>
        <end position="23"/>
    </location>
</feature>
<dbReference type="Proteomes" id="UP000319663">
    <property type="component" value="Unassembled WGS sequence"/>
</dbReference>
<evidence type="ECO:0000256" key="1">
    <source>
        <dbReference type="SAM" id="MobiDB-lite"/>
    </source>
</evidence>
<protein>
    <submittedName>
        <fullName evidence="2">Uncharacterized protein</fullName>
    </submittedName>
</protein>
<feature type="compositionally biased region" description="Polar residues" evidence="1">
    <location>
        <begin position="1"/>
        <end position="11"/>
    </location>
</feature>
<proteinExistence type="predicted"/>
<dbReference type="AlphaFoldDB" id="A0A507R211"/>
<name>A0A507R211_MONPU</name>
<sequence>MNSPTSSNSYKPQKKPTLLIPIKRPLLPPHNVITTTVFPTSTSVSTSTASASSEETKRIKVHKSLNPSSVSADIQVRRPAFSGQGQGQREIDQDDEVVVEVDFSSAPQPFLDVEVRERWKNRAKERGEREFRSVEQSSHSAATSRGQSDGDLDSDERSGRGWAESEYGSMVVQRRKTVRSHRGTMR</sequence>